<evidence type="ECO:0000259" key="3">
    <source>
        <dbReference type="Pfam" id="PF13349"/>
    </source>
</evidence>
<comment type="caution">
    <text evidence="4">The sequence shown here is derived from an EMBL/GenBank/DDBJ whole genome shotgun (WGS) entry which is preliminary data.</text>
</comment>
<feature type="transmembrane region" description="Helical" evidence="2">
    <location>
        <begin position="101"/>
        <end position="120"/>
    </location>
</feature>
<feature type="domain" description="DUF4097" evidence="3">
    <location>
        <begin position="157"/>
        <end position="354"/>
    </location>
</feature>
<dbReference type="Pfam" id="PF13349">
    <property type="entry name" value="DUF4097"/>
    <property type="match status" value="1"/>
</dbReference>
<dbReference type="AlphaFoldDB" id="A0A8J3N109"/>
<proteinExistence type="predicted"/>
<keyword evidence="2" id="KW-0472">Membrane</keyword>
<dbReference type="Proteomes" id="UP000597444">
    <property type="component" value="Unassembled WGS sequence"/>
</dbReference>
<evidence type="ECO:0000256" key="2">
    <source>
        <dbReference type="SAM" id="Phobius"/>
    </source>
</evidence>
<evidence type="ECO:0000313" key="5">
    <source>
        <dbReference type="Proteomes" id="UP000597444"/>
    </source>
</evidence>
<evidence type="ECO:0000313" key="4">
    <source>
        <dbReference type="EMBL" id="GHO94749.1"/>
    </source>
</evidence>
<accession>A0A8J3N109</accession>
<sequence length="360" mass="38680">MSDQEMMYRPPEQSSQEPPPMPLNSEPQEQQREQQSYSESYESTSYNEGYRGASPSYMQGEKITPARKVTLDMWQLILLLFVAFLVGAGLGGSLFSGFIGFLLGVVVLAAVFLMVAKVGFGKAVPIMPHSFLVTGVPTLVVRNPAGAINIHRGSTSEVQVQGTKHVTTIFGNRQDLSVEFAQEGNTIRVSAEGFGNTPNISLTSLGHVDLDITVPEFCDVQVDGSAGAIHVAGVRGKANLKTSAGTITIIDSALEDARLSTNAGTLHFERTELRGQANIETNAGTIHFEGSIEPEGDYRLHTNAGTIHASLPASSSFILNTHTDMGTVHNDFGSNVVGSEPQARLDLRTNLGTIHVERRA</sequence>
<protein>
    <recommendedName>
        <fullName evidence="3">DUF4097 domain-containing protein</fullName>
    </recommendedName>
</protein>
<dbReference type="RefSeq" id="WP_220205464.1">
    <property type="nucleotide sequence ID" value="NZ_BNJK01000001.1"/>
</dbReference>
<keyword evidence="2" id="KW-0812">Transmembrane</keyword>
<reference evidence="4" key="1">
    <citation type="submission" date="2020-10" db="EMBL/GenBank/DDBJ databases">
        <title>Taxonomic study of unclassified bacteria belonging to the class Ktedonobacteria.</title>
        <authorList>
            <person name="Yabe S."/>
            <person name="Wang C.M."/>
            <person name="Zheng Y."/>
            <person name="Sakai Y."/>
            <person name="Cavaletti L."/>
            <person name="Monciardini P."/>
            <person name="Donadio S."/>
        </authorList>
    </citation>
    <scope>NUCLEOTIDE SEQUENCE</scope>
    <source>
        <strain evidence="4">ID150040</strain>
    </source>
</reference>
<feature type="transmembrane region" description="Helical" evidence="2">
    <location>
        <begin position="76"/>
        <end position="95"/>
    </location>
</feature>
<feature type="compositionally biased region" description="Low complexity" evidence="1">
    <location>
        <begin position="25"/>
        <end position="50"/>
    </location>
</feature>
<keyword evidence="5" id="KW-1185">Reference proteome</keyword>
<dbReference type="EMBL" id="BNJK01000001">
    <property type="protein sequence ID" value="GHO94749.1"/>
    <property type="molecule type" value="Genomic_DNA"/>
</dbReference>
<gene>
    <name evidence="4" type="ORF">KSF_047970</name>
</gene>
<feature type="region of interest" description="Disordered" evidence="1">
    <location>
        <begin position="1"/>
        <end position="53"/>
    </location>
</feature>
<organism evidence="4 5">
    <name type="scientific">Reticulibacter mediterranei</name>
    <dbReference type="NCBI Taxonomy" id="2778369"/>
    <lineage>
        <taxon>Bacteria</taxon>
        <taxon>Bacillati</taxon>
        <taxon>Chloroflexota</taxon>
        <taxon>Ktedonobacteria</taxon>
        <taxon>Ktedonobacterales</taxon>
        <taxon>Reticulibacteraceae</taxon>
        <taxon>Reticulibacter</taxon>
    </lineage>
</organism>
<keyword evidence="2" id="KW-1133">Transmembrane helix</keyword>
<evidence type="ECO:0000256" key="1">
    <source>
        <dbReference type="SAM" id="MobiDB-lite"/>
    </source>
</evidence>
<dbReference type="InterPro" id="IPR025164">
    <property type="entry name" value="Toastrack_DUF4097"/>
</dbReference>
<name>A0A8J3N109_9CHLR</name>